<comment type="caution">
    <text evidence="2">The sequence shown here is derived from an EMBL/GenBank/DDBJ whole genome shotgun (WGS) entry which is preliminary data.</text>
</comment>
<organism evidence="2 3">
    <name type="scientific">Parelaphostrongylus tenuis</name>
    <name type="common">Meningeal worm</name>
    <dbReference type="NCBI Taxonomy" id="148309"/>
    <lineage>
        <taxon>Eukaryota</taxon>
        <taxon>Metazoa</taxon>
        <taxon>Ecdysozoa</taxon>
        <taxon>Nematoda</taxon>
        <taxon>Chromadorea</taxon>
        <taxon>Rhabditida</taxon>
        <taxon>Rhabditina</taxon>
        <taxon>Rhabditomorpha</taxon>
        <taxon>Strongyloidea</taxon>
        <taxon>Metastrongylidae</taxon>
        <taxon>Parelaphostrongylus</taxon>
    </lineage>
</organism>
<reference evidence="2" key="1">
    <citation type="submission" date="2021-06" db="EMBL/GenBank/DDBJ databases">
        <title>Parelaphostrongylus tenuis whole genome reference sequence.</title>
        <authorList>
            <person name="Garwood T.J."/>
            <person name="Larsen P.A."/>
            <person name="Fountain-Jones N.M."/>
            <person name="Garbe J.R."/>
            <person name="Macchietto M.G."/>
            <person name="Kania S.A."/>
            <person name="Gerhold R.W."/>
            <person name="Richards J.E."/>
            <person name="Wolf T.M."/>
        </authorList>
    </citation>
    <scope>NUCLEOTIDE SEQUENCE</scope>
    <source>
        <strain evidence="2">MNPRO001-30</strain>
        <tissue evidence="2">Meninges</tissue>
    </source>
</reference>
<sequence>MDQSTVYVERTRGTKVKMVMKEKELGFHLVSILVAVFALSTVSLYSAHIFLHYYNWAVTATKKVEIQTRECDTHAVTEVPLDKLFDAQIVILPISPPAQLKIRLIRMFMDRST</sequence>
<keyword evidence="1" id="KW-0472">Membrane</keyword>
<keyword evidence="3" id="KW-1185">Reference proteome</keyword>
<evidence type="ECO:0000313" key="2">
    <source>
        <dbReference type="EMBL" id="KAJ1355197.1"/>
    </source>
</evidence>
<gene>
    <name evidence="2" type="ORF">KIN20_012507</name>
</gene>
<evidence type="ECO:0000313" key="3">
    <source>
        <dbReference type="Proteomes" id="UP001196413"/>
    </source>
</evidence>
<accession>A0AAD5QLV2</accession>
<evidence type="ECO:0000256" key="1">
    <source>
        <dbReference type="SAM" id="Phobius"/>
    </source>
</evidence>
<keyword evidence="1" id="KW-0812">Transmembrane</keyword>
<feature type="transmembrane region" description="Helical" evidence="1">
    <location>
        <begin position="25"/>
        <end position="45"/>
    </location>
</feature>
<keyword evidence="1" id="KW-1133">Transmembrane helix</keyword>
<protein>
    <submittedName>
        <fullName evidence="2">Uncharacterized protein</fullName>
    </submittedName>
</protein>
<dbReference type="AlphaFoldDB" id="A0AAD5QLV2"/>
<name>A0AAD5QLV2_PARTN</name>
<dbReference type="EMBL" id="JAHQIW010002383">
    <property type="protein sequence ID" value="KAJ1355197.1"/>
    <property type="molecule type" value="Genomic_DNA"/>
</dbReference>
<dbReference type="Proteomes" id="UP001196413">
    <property type="component" value="Unassembled WGS sequence"/>
</dbReference>
<proteinExistence type="predicted"/>